<feature type="domain" description="FecR protein" evidence="2">
    <location>
        <begin position="132"/>
        <end position="211"/>
    </location>
</feature>
<dbReference type="RefSeq" id="WP_166947888.1">
    <property type="nucleotide sequence ID" value="NZ_JAARLZ010000004.1"/>
</dbReference>
<keyword evidence="1" id="KW-0472">Membrane</keyword>
<evidence type="ECO:0000313" key="4">
    <source>
        <dbReference type="EMBL" id="NII06709.1"/>
    </source>
</evidence>
<dbReference type="PANTHER" id="PTHR30273">
    <property type="entry name" value="PERIPLASMIC SIGNAL SENSOR AND SIGMA FACTOR ACTIVATOR FECR-RELATED"/>
    <property type="match status" value="1"/>
</dbReference>
<dbReference type="PIRSF" id="PIRSF018266">
    <property type="entry name" value="FecR"/>
    <property type="match status" value="1"/>
</dbReference>
<evidence type="ECO:0000313" key="5">
    <source>
        <dbReference type="Proteomes" id="UP000490980"/>
    </source>
</evidence>
<comment type="caution">
    <text evidence="4">The sequence shown here is derived from an EMBL/GenBank/DDBJ whole genome shotgun (WGS) entry which is preliminary data.</text>
</comment>
<accession>A0A7X5ZIF0</accession>
<proteinExistence type="predicted"/>
<evidence type="ECO:0000259" key="2">
    <source>
        <dbReference type="Pfam" id="PF04773"/>
    </source>
</evidence>
<dbReference type="AlphaFoldDB" id="A0A7X5ZIF0"/>
<dbReference type="InterPro" id="IPR006860">
    <property type="entry name" value="FecR"/>
</dbReference>
<organism evidence="4 5">
    <name type="scientific">Luteibacter anthropi</name>
    <dbReference type="NCBI Taxonomy" id="564369"/>
    <lineage>
        <taxon>Bacteria</taxon>
        <taxon>Pseudomonadati</taxon>
        <taxon>Pseudomonadota</taxon>
        <taxon>Gammaproteobacteria</taxon>
        <taxon>Lysobacterales</taxon>
        <taxon>Rhodanobacteraceae</taxon>
        <taxon>Luteibacter</taxon>
    </lineage>
</organism>
<keyword evidence="1" id="KW-0812">Transmembrane</keyword>
<dbReference type="GO" id="GO:0016989">
    <property type="term" value="F:sigma factor antagonist activity"/>
    <property type="evidence" value="ECO:0007669"/>
    <property type="project" value="TreeGrafter"/>
</dbReference>
<name>A0A7X5ZIF0_9GAMM</name>
<evidence type="ECO:0000256" key="1">
    <source>
        <dbReference type="SAM" id="Phobius"/>
    </source>
</evidence>
<gene>
    <name evidence="4" type="ORF">HBF25_09960</name>
</gene>
<dbReference type="Pfam" id="PF16220">
    <property type="entry name" value="DUF4880"/>
    <property type="match status" value="1"/>
</dbReference>
<keyword evidence="1" id="KW-1133">Transmembrane helix</keyword>
<keyword evidence="5" id="KW-1185">Reference proteome</keyword>
<feature type="domain" description="FecR N-terminal" evidence="3">
    <location>
        <begin position="12"/>
        <end position="52"/>
    </location>
</feature>
<protein>
    <submittedName>
        <fullName evidence="4">DUF4880 domain-containing protein</fullName>
    </submittedName>
</protein>
<dbReference type="Gene3D" id="2.60.120.1440">
    <property type="match status" value="1"/>
</dbReference>
<dbReference type="Proteomes" id="UP000490980">
    <property type="component" value="Unassembled WGS sequence"/>
</dbReference>
<dbReference type="PANTHER" id="PTHR30273:SF2">
    <property type="entry name" value="PROTEIN FECR"/>
    <property type="match status" value="1"/>
</dbReference>
<sequence>MTHDFHSLPETAEAWVARLASPRCSVKDREAFSRWLQEEPGRDAAFVEASRLHDAVLSLRNDALLRASSRQARERTARGRRQRQWLRVVAPTALAASLLLWLGFTVVPRMLAERPVARVERMLGAPDRIVPTALPDGTKVVMDAGSAMSLRFDDDHRVVTVERGRVEFVVAHTGVPFEVHAGSHVIHDIGTTFQVSDIEGAVTIGLLEGAVSIDRASWSGTRALSPNQQIRFAADGSTDGVTPLDAESARSWTRGELVFRQHRLDELLTEMNRYSETKVRLGDRSLGAVEVSGSFHAGDQQALVRALEAGWSLRVERRGTNELVLYPDDGTVKTH</sequence>
<dbReference type="Gene3D" id="3.55.50.30">
    <property type="match status" value="1"/>
</dbReference>
<dbReference type="EMBL" id="JAARLZ010000004">
    <property type="protein sequence ID" value="NII06709.1"/>
    <property type="molecule type" value="Genomic_DNA"/>
</dbReference>
<evidence type="ECO:0000259" key="3">
    <source>
        <dbReference type="Pfam" id="PF16220"/>
    </source>
</evidence>
<dbReference type="InterPro" id="IPR032623">
    <property type="entry name" value="FecR_N"/>
</dbReference>
<reference evidence="4 5" key="1">
    <citation type="submission" date="2020-03" db="EMBL/GenBank/DDBJ databases">
        <authorList>
            <person name="Lai Q."/>
        </authorList>
    </citation>
    <scope>NUCLEOTIDE SEQUENCE [LARGE SCALE GENOMIC DNA]</scope>
    <source>
        <strain evidence="4 5">CCUG 25036</strain>
    </source>
</reference>
<dbReference type="Pfam" id="PF04773">
    <property type="entry name" value="FecR"/>
    <property type="match status" value="1"/>
</dbReference>
<dbReference type="InterPro" id="IPR012373">
    <property type="entry name" value="Ferrdict_sens_TM"/>
</dbReference>
<feature type="transmembrane region" description="Helical" evidence="1">
    <location>
        <begin position="85"/>
        <end position="104"/>
    </location>
</feature>